<evidence type="ECO:0000256" key="4">
    <source>
        <dbReference type="SAM" id="MobiDB-lite"/>
    </source>
</evidence>
<dbReference type="SUPFAM" id="SSF50630">
    <property type="entry name" value="Acid proteases"/>
    <property type="match status" value="1"/>
</dbReference>
<evidence type="ECO:0000256" key="1">
    <source>
        <dbReference type="ARBA" id="ARBA00010879"/>
    </source>
</evidence>
<dbReference type="PANTHER" id="PTHR33064">
    <property type="entry name" value="POL PROTEIN"/>
    <property type="match status" value="1"/>
</dbReference>
<dbReference type="Gene3D" id="3.30.70.270">
    <property type="match status" value="1"/>
</dbReference>
<dbReference type="InterPro" id="IPR001995">
    <property type="entry name" value="Peptidase_A2_cat"/>
</dbReference>
<dbReference type="InterPro" id="IPR051320">
    <property type="entry name" value="Viral_Replic_Matur_Polypro"/>
</dbReference>
<keyword evidence="7" id="KW-1185">Reference proteome</keyword>
<dbReference type="Pfam" id="PF00077">
    <property type="entry name" value="RVP"/>
    <property type="match status" value="1"/>
</dbReference>
<dbReference type="InterPro" id="IPR018061">
    <property type="entry name" value="Retropepsins"/>
</dbReference>
<dbReference type="EMBL" id="JANPWB010000011">
    <property type="protein sequence ID" value="KAJ1125188.1"/>
    <property type="molecule type" value="Genomic_DNA"/>
</dbReference>
<dbReference type="AlphaFoldDB" id="A0AAV7PHF3"/>
<dbReference type="PROSITE" id="PS00141">
    <property type="entry name" value="ASP_PROTEASE"/>
    <property type="match status" value="1"/>
</dbReference>
<name>A0AAV7PHF3_PLEWA</name>
<keyword evidence="3" id="KW-0378">Hydrolase</keyword>
<dbReference type="InterPro" id="IPR043502">
    <property type="entry name" value="DNA/RNA_pol_sf"/>
</dbReference>
<dbReference type="PANTHER" id="PTHR33064:SF37">
    <property type="entry name" value="RIBONUCLEASE H"/>
    <property type="match status" value="1"/>
</dbReference>
<protein>
    <recommendedName>
        <fullName evidence="2">ribonuclease H</fullName>
        <ecNumber evidence="2">3.1.26.4</ecNumber>
    </recommendedName>
</protein>
<comment type="similarity">
    <text evidence="1">Belongs to the beta type-B retroviral polymerase family. HERV class-II K(HML-2) pol subfamily.</text>
</comment>
<proteinExistence type="inferred from homology"/>
<dbReference type="Gene3D" id="2.40.70.10">
    <property type="entry name" value="Acid Proteases"/>
    <property type="match status" value="1"/>
</dbReference>
<dbReference type="GO" id="GO:0004190">
    <property type="term" value="F:aspartic-type endopeptidase activity"/>
    <property type="evidence" value="ECO:0007669"/>
    <property type="project" value="InterPro"/>
</dbReference>
<evidence type="ECO:0000259" key="5">
    <source>
        <dbReference type="PROSITE" id="PS50175"/>
    </source>
</evidence>
<feature type="domain" description="Peptidase A2" evidence="5">
    <location>
        <begin position="693"/>
        <end position="767"/>
    </location>
</feature>
<accession>A0AAV7PHF3</accession>
<feature type="region of interest" description="Disordered" evidence="4">
    <location>
        <begin position="221"/>
        <end position="243"/>
    </location>
</feature>
<feature type="region of interest" description="Disordered" evidence="4">
    <location>
        <begin position="781"/>
        <end position="806"/>
    </location>
</feature>
<dbReference type="InterPro" id="IPR001969">
    <property type="entry name" value="Aspartic_peptidase_AS"/>
</dbReference>
<dbReference type="EC" id="3.1.26.4" evidence="2"/>
<dbReference type="GO" id="GO:0004523">
    <property type="term" value="F:RNA-DNA hybrid ribonuclease activity"/>
    <property type="evidence" value="ECO:0007669"/>
    <property type="project" value="UniProtKB-EC"/>
</dbReference>
<evidence type="ECO:0000256" key="3">
    <source>
        <dbReference type="ARBA" id="ARBA00022801"/>
    </source>
</evidence>
<dbReference type="Proteomes" id="UP001066276">
    <property type="component" value="Chromosome 7"/>
</dbReference>
<feature type="compositionally biased region" description="Basic and acidic residues" evidence="4">
    <location>
        <begin position="221"/>
        <end position="230"/>
    </location>
</feature>
<dbReference type="GO" id="GO:0006508">
    <property type="term" value="P:proteolysis"/>
    <property type="evidence" value="ECO:0007669"/>
    <property type="project" value="InterPro"/>
</dbReference>
<evidence type="ECO:0000313" key="6">
    <source>
        <dbReference type="EMBL" id="KAJ1125188.1"/>
    </source>
</evidence>
<gene>
    <name evidence="6" type="ORF">NDU88_003624</name>
</gene>
<dbReference type="Pfam" id="PF00078">
    <property type="entry name" value="RVT_1"/>
    <property type="match status" value="1"/>
</dbReference>
<dbReference type="InterPro" id="IPR021109">
    <property type="entry name" value="Peptidase_aspartic_dom_sf"/>
</dbReference>
<reference evidence="6" key="1">
    <citation type="journal article" date="2022" name="bioRxiv">
        <title>Sequencing and chromosome-scale assembly of the giantPleurodeles waltlgenome.</title>
        <authorList>
            <person name="Brown T."/>
            <person name="Elewa A."/>
            <person name="Iarovenko S."/>
            <person name="Subramanian E."/>
            <person name="Araus A.J."/>
            <person name="Petzold A."/>
            <person name="Susuki M."/>
            <person name="Suzuki K.-i.T."/>
            <person name="Hayashi T."/>
            <person name="Toyoda A."/>
            <person name="Oliveira C."/>
            <person name="Osipova E."/>
            <person name="Leigh N.D."/>
            <person name="Simon A."/>
            <person name="Yun M.H."/>
        </authorList>
    </citation>
    <scope>NUCLEOTIDE SEQUENCE</scope>
    <source>
        <strain evidence="6">20211129_DDA</strain>
        <tissue evidence="6">Liver</tissue>
    </source>
</reference>
<dbReference type="PROSITE" id="PS50175">
    <property type="entry name" value="ASP_PROT_RETROV"/>
    <property type="match status" value="1"/>
</dbReference>
<evidence type="ECO:0000313" key="7">
    <source>
        <dbReference type="Proteomes" id="UP001066276"/>
    </source>
</evidence>
<evidence type="ECO:0000256" key="2">
    <source>
        <dbReference type="ARBA" id="ARBA00012180"/>
    </source>
</evidence>
<feature type="compositionally biased region" description="Acidic residues" evidence="4">
    <location>
        <begin position="788"/>
        <end position="802"/>
    </location>
</feature>
<dbReference type="InterPro" id="IPR000477">
    <property type="entry name" value="RT_dom"/>
</dbReference>
<comment type="caution">
    <text evidence="6">The sequence shown here is derived from an EMBL/GenBank/DDBJ whole genome shotgun (WGS) entry which is preliminary data.</text>
</comment>
<dbReference type="Gene3D" id="3.10.10.10">
    <property type="entry name" value="HIV Type 1 Reverse Transcriptase, subunit A, domain 1"/>
    <property type="match status" value="1"/>
</dbReference>
<sequence>MTQDVIRGGSMGTPQIMAPGEQAVEKPTSLIDLSPMGALIEAMRQAGLGVLTPQTMSTNTSQSPMIHAGNNSLQGFTVQQLNEWLERTYTSQKAAMVTVEPEKEKQDEYLNLVRLGAEAAELVEGTMGVNRLESYTEAELRFLCPKITKEVGKVHQRIANLADKYNIDIGNTKHLKRSYRLDFDSKDFEHMRSAGMKAHLKELLQSVQVWGALEKWEGRWAKKRDKEKGDSPGSNQAKASPDVDSVKILPMRETAGGVLVHVPWSRGNILSFTNDYPRLREKPIEWYQQTDRFVKLAKCLWEVLNTLFEIIVPPDFWLKCKRGVDLPAKEPTRDKVTGAPSEEVMKYYHKVIEFLKQKVSPKVTDWQKINRTSQEVKESIHAYYERLLKAFKHYSGTETIEPKDMNHLVFRFVEGLRPEVSQMIKNHLFFWQVKPIDEVLQYAKYCSDEIKLKQKKLKEKVMVMQIRAAQSGIQGNGVQQMIQQQPQMNGAFQTQPRGRGRGFVNRGPDLNTVVVQNDIQGVKKMSPCHASGGVGHLKRECPNMVQDGVVQQSANVGTLQNVRGPKMRHQNPYFQNNLVQMQGVQPMQQMQMVHFQSVQMQPVQQQIPVVPRQQMQLPMAPMGQQQVMLPQQVTGQVMSQNNTVQQFPLRGENGMNGEWSDYSSDSEECRLAASLEVDQRGPYVEGKVMGYKVLFLVDTGATRSTVKSAEVPKLPLSGRTIRVVGVANQYLTNPITDPVQVEIGNFQGLHRFVVCDSSPVSLLGRDLLCKTKCSITCSNDGIEVQTNSDDEGDEGQFSEEDTGTTNEDYPLITLFPMFTMIDLPVELQGTVTEKVWDLTGKEVGLIKGVEPVRVQIKPNAVFPQVPQYHMAQDVLIEVSQIIADFLRQGVLKEVLSSLCNSPIMGLKKPCGKVRIVQDLRKINKIVVKCCPVVPNPAVIMFQVPCDAEWFTVIDLSQAFFSIPLHEDSQFLFSFKFLDKVYS</sequence>
<dbReference type="SUPFAM" id="SSF56672">
    <property type="entry name" value="DNA/RNA polymerases"/>
    <property type="match status" value="1"/>
</dbReference>
<organism evidence="6 7">
    <name type="scientific">Pleurodeles waltl</name>
    <name type="common">Iberian ribbed newt</name>
    <dbReference type="NCBI Taxonomy" id="8319"/>
    <lineage>
        <taxon>Eukaryota</taxon>
        <taxon>Metazoa</taxon>
        <taxon>Chordata</taxon>
        <taxon>Craniata</taxon>
        <taxon>Vertebrata</taxon>
        <taxon>Euteleostomi</taxon>
        <taxon>Amphibia</taxon>
        <taxon>Batrachia</taxon>
        <taxon>Caudata</taxon>
        <taxon>Salamandroidea</taxon>
        <taxon>Salamandridae</taxon>
        <taxon>Pleurodelinae</taxon>
        <taxon>Pleurodeles</taxon>
    </lineage>
</organism>
<dbReference type="InterPro" id="IPR043128">
    <property type="entry name" value="Rev_trsase/Diguanyl_cyclase"/>
</dbReference>